<gene>
    <name evidence="1" type="ORF">NE857_05600</name>
</gene>
<keyword evidence="2" id="KW-1185">Reference proteome</keyword>
<dbReference type="Proteomes" id="UP001055940">
    <property type="component" value="Chromosome"/>
</dbReference>
<proteinExistence type="predicted"/>
<reference evidence="1" key="1">
    <citation type="submission" date="2022-06" db="EMBL/GenBank/DDBJ databases">
        <authorList>
            <person name="Ping M."/>
        </authorList>
    </citation>
    <scope>NUCLEOTIDE SEQUENCE</scope>
    <source>
        <strain evidence="1">JCM11759T</strain>
    </source>
</reference>
<dbReference type="Pfam" id="PF25595">
    <property type="entry name" value="Phage_TTP_16"/>
    <property type="match status" value="1"/>
</dbReference>
<evidence type="ECO:0000313" key="2">
    <source>
        <dbReference type="Proteomes" id="UP001055940"/>
    </source>
</evidence>
<dbReference type="RefSeq" id="WP_254420064.1">
    <property type="nucleotide sequence ID" value="NZ_BAAAJB010000020.1"/>
</dbReference>
<dbReference type="EMBL" id="CP099837">
    <property type="protein sequence ID" value="USY21116.1"/>
    <property type="molecule type" value="Genomic_DNA"/>
</dbReference>
<organism evidence="1 2">
    <name type="scientific">Nocardiopsis exhalans</name>
    <dbReference type="NCBI Taxonomy" id="163604"/>
    <lineage>
        <taxon>Bacteria</taxon>
        <taxon>Bacillati</taxon>
        <taxon>Actinomycetota</taxon>
        <taxon>Actinomycetes</taxon>
        <taxon>Streptosporangiales</taxon>
        <taxon>Nocardiopsidaceae</taxon>
        <taxon>Nocardiopsis</taxon>
    </lineage>
</organism>
<sequence length="168" mass="18037">MPATPMSPSTRFFNAAITRVVFVPEISDKFAPTRSELDAGVDVSADIAELTGWQVTSEQVQTPDLATRFTSSIPGRSTAEESSITFYADREGEDIRELLPRDTQGYVVIMDHGDQSGLPADVYPVRVASVGKMRSVGEEAARLEVQFSILSEPAENITLPASGGGEGN</sequence>
<dbReference type="InterPro" id="IPR058009">
    <property type="entry name" value="TTP_Phage_16"/>
</dbReference>
<evidence type="ECO:0000313" key="1">
    <source>
        <dbReference type="EMBL" id="USY21116.1"/>
    </source>
</evidence>
<protein>
    <submittedName>
        <fullName evidence="1">Uncharacterized protein</fullName>
    </submittedName>
</protein>
<name>A0ABY5DDF4_9ACTN</name>
<accession>A0ABY5DDF4</accession>